<organism evidence="3 4">
    <name type="scientific">Powai lake megavirus</name>
    <dbReference type="NCBI Taxonomy" id="1842663"/>
    <lineage>
        <taxon>Viruses</taxon>
        <taxon>Varidnaviria</taxon>
        <taxon>Bamfordvirae</taxon>
        <taxon>Nucleocytoviricota</taxon>
        <taxon>Megaviricetes</taxon>
        <taxon>Imitervirales</taxon>
        <taxon>Mimiviridae</taxon>
        <taxon>Megamimivirinae</taxon>
        <taxon>Megavirus</taxon>
        <taxon>Megavirus powaiense</taxon>
    </lineage>
</organism>
<dbReference type="GeneID" id="80512604"/>
<dbReference type="PROSITE" id="PS50097">
    <property type="entry name" value="BTB"/>
    <property type="match status" value="1"/>
</dbReference>
<dbReference type="Pfam" id="PF00651">
    <property type="entry name" value="BTB"/>
    <property type="match status" value="1"/>
</dbReference>
<accession>A0A167R2P1</accession>
<dbReference type="KEGG" id="vg:80512604"/>
<protein>
    <submittedName>
        <fullName evidence="3">Putative BTB/POZ domain-containing protein</fullName>
    </submittedName>
</protein>
<dbReference type="SUPFAM" id="SSF69322">
    <property type="entry name" value="Tricorn protease domain 2"/>
    <property type="match status" value="1"/>
</dbReference>
<dbReference type="EMBL" id="KU877344">
    <property type="protein sequence ID" value="ANB50242.1"/>
    <property type="molecule type" value="Genomic_DNA"/>
</dbReference>
<dbReference type="InterPro" id="IPR011333">
    <property type="entry name" value="SKP1/BTB/POZ_sf"/>
</dbReference>
<keyword evidence="4" id="KW-1185">Reference proteome</keyword>
<name>A0A167R2P1_9VIRU</name>
<evidence type="ECO:0000259" key="2">
    <source>
        <dbReference type="PROSITE" id="PS50097"/>
    </source>
</evidence>
<dbReference type="SUPFAM" id="SSF54695">
    <property type="entry name" value="POZ domain"/>
    <property type="match status" value="1"/>
</dbReference>
<feature type="domain" description="BTB" evidence="2">
    <location>
        <begin position="13"/>
        <end position="75"/>
    </location>
</feature>
<dbReference type="InterPro" id="IPR000210">
    <property type="entry name" value="BTB/POZ_dom"/>
</dbReference>
<reference evidence="3 4" key="1">
    <citation type="journal article" date="2016" name="Genome Announc.">
        <title>Complete Genome Sequence of a New Megavirus Family Member Isolated from an Inland Water Lake for the First Time in India.</title>
        <authorList>
            <person name="Chatterjee A."/>
            <person name="Ali F."/>
            <person name="Bange D."/>
            <person name="Kondabagil K."/>
        </authorList>
    </citation>
    <scope>NUCLEOTIDE SEQUENCE [LARGE SCALE GENOMIC DNA]</scope>
    <source>
        <strain evidence="3">1</strain>
    </source>
</reference>
<evidence type="ECO:0000313" key="3">
    <source>
        <dbReference type="EMBL" id="ANB50242.1"/>
    </source>
</evidence>
<proteinExistence type="inferred from homology"/>
<sequence>MSLTKIYLDNKFSDLSITLSNGADKHIINVNKCILYVSSSYFEKLFSNFKESNQSNIEINVDNIEAAKIVIESVYGIPIPQNIDWLLQIDIYKYFDYFCIPYQLPDIHINSNDFDIFLDKIDCLGYPNNIVQCIINNLPSNYDISQFPVELLKSMYNLCQANNILFHKREIFFIQNLKNNNLTQIHSLKTNYYFVEFEYIPDNGQIFIMENDKNCEKVSQMYIINENIKSKQIININLDYFIPLGIKYLSDNEILLHCDQKLIKYNLQTKVENIFIDNDDISQSCFDTDLVHTVIGKWNCIQIYDNRTKKLINKLEHYQTINLCISSQIHCVIIQTSRKIKLWNYSNNEIKTIHRKKYIQYDVKFSPDNKHILISNYNSVFIYDTITYQFKKEIILTKEHNFSKIKMDFLIGGELIICKDSIMYIYDKEFRELINKIETHVYISNFKVIPGKDYHLAKKLLGYCK</sequence>
<dbReference type="RefSeq" id="YP_010775993.1">
    <property type="nucleotide sequence ID" value="NC_075034.1"/>
</dbReference>
<dbReference type="Proteomes" id="UP000241365">
    <property type="component" value="Segment"/>
</dbReference>
<dbReference type="Gene3D" id="3.30.710.10">
    <property type="entry name" value="Potassium Channel Kv1.1, Chain A"/>
    <property type="match status" value="1"/>
</dbReference>
<evidence type="ECO:0000256" key="1">
    <source>
        <dbReference type="ARBA" id="ARBA00006497"/>
    </source>
</evidence>
<dbReference type="InterPro" id="IPR015943">
    <property type="entry name" value="WD40/YVTN_repeat-like_dom_sf"/>
</dbReference>
<comment type="similarity">
    <text evidence="1">Belongs to the mimivirus BTB/WD family.</text>
</comment>
<evidence type="ECO:0000313" key="4">
    <source>
        <dbReference type="Proteomes" id="UP000241365"/>
    </source>
</evidence>
<dbReference type="Gene3D" id="2.130.10.10">
    <property type="entry name" value="YVTN repeat-like/Quinoprotein amine dehydrogenase"/>
    <property type="match status" value="1"/>
</dbReference>